<dbReference type="Proteomes" id="UP000001732">
    <property type="component" value="Chromosome"/>
</dbReference>
<protein>
    <submittedName>
        <fullName evidence="3">Glycosyl transferase WecB/TagA/CpsF family</fullName>
        <ecNumber evidence="3">2.4.1.-</ecNumber>
    </submittedName>
</protein>
<evidence type="ECO:0000256" key="1">
    <source>
        <dbReference type="ARBA" id="ARBA00022676"/>
    </source>
</evidence>
<accession>B5Y9F4</accession>
<dbReference type="AlphaFoldDB" id="B5Y9F4"/>
<dbReference type="PANTHER" id="PTHR34136:SF1">
    <property type="entry name" value="UDP-N-ACETYL-D-MANNOSAMINURONIC ACID TRANSFERASE"/>
    <property type="match status" value="1"/>
</dbReference>
<dbReference type="PANTHER" id="PTHR34136">
    <property type="match status" value="1"/>
</dbReference>
<reference evidence="3 4" key="2">
    <citation type="journal article" date="2014" name="Genome Announc.">
        <title>Complete Genome Sequence of Coprothermobacter proteolyticus DSM 5265.</title>
        <authorList>
            <person name="Alexiev A."/>
            <person name="Coil D.A."/>
            <person name="Badger J.H."/>
            <person name="Enticknap J."/>
            <person name="Ward N."/>
            <person name="Robb F.T."/>
            <person name="Eisen J.A."/>
        </authorList>
    </citation>
    <scope>NUCLEOTIDE SEQUENCE [LARGE SCALE GENOMIC DNA]</scope>
    <source>
        <strain evidence="4">ATCC 35245 / DSM 5265 / OCM 4 / BT</strain>
    </source>
</reference>
<name>B5Y9F4_COPPD</name>
<sequence>MKIASSSPHDNDFLLHVNTSYVVTTDSMMKFIPMLKLYTMKSFFFCGIRVDKVDFSEIYDSIQDDASVYVVKQVITLNPEIAYDSWHNEELHKALFDASFVIPDGTGIVMAAKRKGYYLQRQPGIELAEYLLSKGENLSFFFYGAQPGVAHKAVENLKKRYKFKLAGIEHGYSSEAEALKKIQESGADVLLVATGAPKQDLFIYRNKEKLGVKLALGIGGSFDVWAGIKKRAPKWMRKLHLEWLWRAGLNPNRWKRLAKAFRFTLICR</sequence>
<dbReference type="KEGG" id="cpo:COPRO5265_1090"/>
<dbReference type="EC" id="2.4.1.-" evidence="3"/>
<dbReference type="GO" id="GO:0016758">
    <property type="term" value="F:hexosyltransferase activity"/>
    <property type="evidence" value="ECO:0007669"/>
    <property type="project" value="TreeGrafter"/>
</dbReference>
<keyword evidence="4" id="KW-1185">Reference proteome</keyword>
<dbReference type="CAZy" id="GT26">
    <property type="family name" value="Glycosyltransferase Family 26"/>
</dbReference>
<keyword evidence="1 3" id="KW-0328">Glycosyltransferase</keyword>
<dbReference type="EMBL" id="CP001145">
    <property type="protein sequence ID" value="ACI17250.1"/>
    <property type="molecule type" value="Genomic_DNA"/>
</dbReference>
<dbReference type="InterPro" id="IPR004629">
    <property type="entry name" value="WecG_TagA_CpsF"/>
</dbReference>
<evidence type="ECO:0000313" key="4">
    <source>
        <dbReference type="Proteomes" id="UP000001732"/>
    </source>
</evidence>
<dbReference type="NCBIfam" id="TIGR00696">
    <property type="entry name" value="wecG_tagA_cpsF"/>
    <property type="match status" value="1"/>
</dbReference>
<dbReference type="eggNOG" id="COG1922">
    <property type="taxonomic scope" value="Bacteria"/>
</dbReference>
<dbReference type="Pfam" id="PF03808">
    <property type="entry name" value="Glyco_tran_WecG"/>
    <property type="match status" value="1"/>
</dbReference>
<dbReference type="CDD" id="cd06533">
    <property type="entry name" value="Glyco_transf_WecG_TagA"/>
    <property type="match status" value="1"/>
</dbReference>
<dbReference type="STRING" id="309798.COPRO5265_1090"/>
<gene>
    <name evidence="3" type="primary">rffM</name>
    <name evidence="3" type="ordered locus">COPRO5265_1090</name>
</gene>
<evidence type="ECO:0000313" key="3">
    <source>
        <dbReference type="EMBL" id="ACI17250.1"/>
    </source>
</evidence>
<proteinExistence type="predicted"/>
<reference evidence="4" key="1">
    <citation type="submission" date="2008-08" db="EMBL/GenBank/DDBJ databases">
        <title>The complete genome sequence of Coprothermobacter proteolyticus strain ATCC 5245 / DSM 5265 / BT.</title>
        <authorList>
            <person name="Dodson R.J."/>
            <person name="Durkin A.S."/>
            <person name="Wu M."/>
            <person name="Eisen J."/>
            <person name="Sutton G."/>
        </authorList>
    </citation>
    <scope>NUCLEOTIDE SEQUENCE [LARGE SCALE GENOMIC DNA]</scope>
    <source>
        <strain evidence="4">ATCC 35245 / DSM 5265 / OCM 4 / BT</strain>
    </source>
</reference>
<keyword evidence="2 3" id="KW-0808">Transferase</keyword>
<organism evidence="3 4">
    <name type="scientific">Coprothermobacter proteolyticus (strain ATCC 35245 / DSM 5265 / OCM 4 / BT)</name>
    <dbReference type="NCBI Taxonomy" id="309798"/>
    <lineage>
        <taxon>Bacteria</taxon>
        <taxon>Pseudomonadati</taxon>
        <taxon>Coprothermobacterota</taxon>
        <taxon>Coprothermobacteria</taxon>
        <taxon>Coprothermobacterales</taxon>
        <taxon>Coprothermobacteraceae</taxon>
        <taxon>Coprothermobacter</taxon>
    </lineage>
</organism>
<evidence type="ECO:0000256" key="2">
    <source>
        <dbReference type="ARBA" id="ARBA00022679"/>
    </source>
</evidence>